<dbReference type="InterPro" id="IPR001870">
    <property type="entry name" value="B30.2/SPRY"/>
</dbReference>
<evidence type="ECO:0000256" key="4">
    <source>
        <dbReference type="ARBA" id="ARBA00022737"/>
    </source>
</evidence>
<feature type="domain" description="Fibronectin type-III" evidence="15">
    <location>
        <begin position="389"/>
        <end position="484"/>
    </location>
</feature>
<dbReference type="Pfam" id="PF00622">
    <property type="entry name" value="SPRY"/>
    <property type="match status" value="1"/>
</dbReference>
<evidence type="ECO:0000256" key="8">
    <source>
        <dbReference type="ARBA" id="ARBA00023054"/>
    </source>
</evidence>
<dbReference type="PROSITE" id="PS51262">
    <property type="entry name" value="COS"/>
    <property type="match status" value="1"/>
</dbReference>
<dbReference type="SMART" id="SM00502">
    <property type="entry name" value="BBC"/>
    <property type="match status" value="1"/>
</dbReference>
<dbReference type="InterPro" id="IPR003961">
    <property type="entry name" value="FN3_dom"/>
</dbReference>
<dbReference type="SMART" id="SM00184">
    <property type="entry name" value="RING"/>
    <property type="match status" value="1"/>
</dbReference>
<feature type="domain" description="B box-type" evidence="13">
    <location>
        <begin position="173"/>
        <end position="215"/>
    </location>
</feature>
<dbReference type="GO" id="GO:0043005">
    <property type="term" value="C:neuron projection"/>
    <property type="evidence" value="ECO:0007669"/>
    <property type="project" value="TreeGrafter"/>
</dbReference>
<dbReference type="CDD" id="cd00063">
    <property type="entry name" value="FN3"/>
    <property type="match status" value="1"/>
</dbReference>
<evidence type="ECO:0000256" key="6">
    <source>
        <dbReference type="ARBA" id="ARBA00022786"/>
    </source>
</evidence>
<evidence type="ECO:0000313" key="18">
    <source>
        <dbReference type="RefSeq" id="XP_028967114.1"/>
    </source>
</evidence>
<keyword evidence="17" id="KW-1185">Reference proteome</keyword>
<dbReference type="InterPro" id="IPR000315">
    <property type="entry name" value="Znf_B-box"/>
</dbReference>
<dbReference type="SUPFAM" id="SSF57850">
    <property type="entry name" value="RING/U-box"/>
    <property type="match status" value="1"/>
</dbReference>
<dbReference type="Pfam" id="PF00041">
    <property type="entry name" value="fn3"/>
    <property type="match status" value="1"/>
</dbReference>
<dbReference type="SMART" id="SM00449">
    <property type="entry name" value="SPRY"/>
    <property type="match status" value="1"/>
</dbReference>
<dbReference type="PROSITE" id="PS00518">
    <property type="entry name" value="ZF_RING_1"/>
    <property type="match status" value="1"/>
</dbReference>
<evidence type="ECO:0000259" key="13">
    <source>
        <dbReference type="PROSITE" id="PS50119"/>
    </source>
</evidence>
<evidence type="ECO:0000259" key="12">
    <source>
        <dbReference type="PROSITE" id="PS50089"/>
    </source>
</evidence>
<dbReference type="SMART" id="SM00060">
    <property type="entry name" value="FN3"/>
    <property type="match status" value="1"/>
</dbReference>
<feature type="domain" description="B30.2/SPRY" evidence="14">
    <location>
        <begin position="466"/>
        <end position="651"/>
    </location>
</feature>
<dbReference type="InterPro" id="IPR013320">
    <property type="entry name" value="ConA-like_dom_sf"/>
</dbReference>
<evidence type="ECO:0000256" key="7">
    <source>
        <dbReference type="ARBA" id="ARBA00022833"/>
    </source>
</evidence>
<dbReference type="InterPro" id="IPR003877">
    <property type="entry name" value="SPRY_dom"/>
</dbReference>
<evidence type="ECO:0000259" key="16">
    <source>
        <dbReference type="PROSITE" id="PS51262"/>
    </source>
</evidence>
<dbReference type="GO" id="GO:0008270">
    <property type="term" value="F:zinc ion binding"/>
    <property type="evidence" value="ECO:0007669"/>
    <property type="project" value="UniProtKB-KW"/>
</dbReference>
<dbReference type="SUPFAM" id="SSF49265">
    <property type="entry name" value="Fibronectin type III"/>
    <property type="match status" value="1"/>
</dbReference>
<dbReference type="SUPFAM" id="SSF57845">
    <property type="entry name" value="B-box zinc-binding domain"/>
    <property type="match status" value="1"/>
</dbReference>
<dbReference type="InterPro" id="IPR050617">
    <property type="entry name" value="E3_ligase_FN3/SPRY"/>
</dbReference>
<feature type="domain" description="COS" evidence="16">
    <location>
        <begin position="323"/>
        <end position="380"/>
    </location>
</feature>
<dbReference type="CDD" id="cd19803">
    <property type="entry name" value="Bbox1_TRIM9-like_C-I"/>
    <property type="match status" value="1"/>
</dbReference>
<comment type="subcellular location">
    <subcellularLocation>
        <location evidence="1">Cytoplasm</location>
        <location evidence="1">Cytoskeleton</location>
    </subcellularLocation>
</comment>
<keyword evidence="7" id="KW-0862">Zinc</keyword>
<protein>
    <submittedName>
        <fullName evidence="18">E3 ubiquitin-protein ligase TRIM9</fullName>
    </submittedName>
</protein>
<keyword evidence="8 11" id="KW-0175">Coiled coil</keyword>
<dbReference type="Gene3D" id="3.30.40.10">
    <property type="entry name" value="Zinc/RING finger domain, C3HC4 (zinc finger)"/>
    <property type="match status" value="1"/>
</dbReference>
<keyword evidence="4" id="KW-0677">Repeat</keyword>
<dbReference type="InterPro" id="IPR027370">
    <property type="entry name" value="Znf-RING_euk"/>
</dbReference>
<dbReference type="CTD" id="114088"/>
<dbReference type="InterPro" id="IPR043136">
    <property type="entry name" value="B30.2/SPRY_sf"/>
</dbReference>
<reference evidence="18" key="1">
    <citation type="submission" date="2025-08" db="UniProtKB">
        <authorList>
            <consortium name="RefSeq"/>
        </authorList>
    </citation>
    <scope>IDENTIFICATION</scope>
</reference>
<dbReference type="PROSITE" id="PS50188">
    <property type="entry name" value="B302_SPRY"/>
    <property type="match status" value="1"/>
</dbReference>
<evidence type="ECO:0000256" key="11">
    <source>
        <dbReference type="SAM" id="Coils"/>
    </source>
</evidence>
<dbReference type="GeneID" id="100905577"/>
<dbReference type="PROSITE" id="PS50089">
    <property type="entry name" value="ZF_RING_2"/>
    <property type="match status" value="1"/>
</dbReference>
<evidence type="ECO:0000256" key="5">
    <source>
        <dbReference type="ARBA" id="ARBA00022771"/>
    </source>
</evidence>
<dbReference type="InterPro" id="IPR036116">
    <property type="entry name" value="FN3_sf"/>
</dbReference>
<sequence>MESELKCPVCKHLFVNPVILPCFHSVCLKCAVQLHQPASGQEDDFDQLSLVSETDSGVVCSPLPSGNSVAITCPTCHKSCLFDENGAGNLCKNRALANVIDRYAESRKLDIECQMCEENPEQAAWFCEQCEVFYCDACLGSFHPSRGPLANHQLISAIQGRSQQRAKFKISAVKEMNCLEHEDNSFSMFCLMCKIPLCVMCLHDGRHATHDVQALGQMSRLQKTQLSQSLQSLSERAKGANELIANLKGMSAKINENCQSLEKSIRSQCAALIEAVEKRRDELIEIAQTEKENRLQEIREKVGKCSQSLQNTTSLLQLCIEALKEPEPTVFLQIGGILINRVKGCEQEWLKEQRHTTAMNFDFEINDQDVLEQIRTLDFIKNKQDCESAPGAPIIILDECGAMNNSITISWRAAINQSPVDAFILEITDHDDLKAFREVYYGADNICTIDGLHFNTLYNVRVKALNAHGSSIYSQMVSLETHSVACFLLDASTTLPDTIISEDCLRVTADAFEHRLVLGNLGFSSGVHHWELTLTRYEGNTSDVVCGVARYHAARDLMLGKDENGYCMYIDHQRSWFLHDDQHHTRTPMGIRQGDVIGVLLDMDAGSLSFFVNGTLQGGGQAFQNLQGVLYPALSVNRFVEFSLRSGLDPPDC</sequence>
<evidence type="ECO:0000256" key="9">
    <source>
        <dbReference type="ARBA" id="ARBA00023212"/>
    </source>
</evidence>
<dbReference type="Pfam" id="PF22586">
    <property type="entry name" value="ANCHR-like_BBOX"/>
    <property type="match status" value="1"/>
</dbReference>
<feature type="domain" description="B box-type" evidence="13">
    <location>
        <begin position="108"/>
        <end position="157"/>
    </location>
</feature>
<dbReference type="PANTHER" id="PTHR24099:SF15">
    <property type="entry name" value="E3 UBIQUITIN-PROTEIN LIGASE TRIM9"/>
    <property type="match status" value="1"/>
</dbReference>
<evidence type="ECO:0000256" key="2">
    <source>
        <dbReference type="ARBA" id="ARBA00022490"/>
    </source>
</evidence>
<keyword evidence="6" id="KW-0833">Ubl conjugation pathway</keyword>
<dbReference type="Pfam" id="PF13445">
    <property type="entry name" value="zf-RING_UBOX"/>
    <property type="match status" value="1"/>
</dbReference>
<dbReference type="InterPro" id="IPR017907">
    <property type="entry name" value="Znf_RING_CS"/>
</dbReference>
<dbReference type="Gene3D" id="2.60.40.10">
    <property type="entry name" value="Immunoglobulins"/>
    <property type="match status" value="1"/>
</dbReference>
<evidence type="ECO:0000256" key="10">
    <source>
        <dbReference type="PROSITE-ProRule" id="PRU00024"/>
    </source>
</evidence>
<feature type="coiled-coil region" evidence="11">
    <location>
        <begin position="223"/>
        <end position="293"/>
    </location>
</feature>
<name>A0AAJ7SEF1_9ACAR</name>
<organism evidence="17 18">
    <name type="scientific">Galendromus occidentalis</name>
    <name type="common">western predatory mite</name>
    <dbReference type="NCBI Taxonomy" id="34638"/>
    <lineage>
        <taxon>Eukaryota</taxon>
        <taxon>Metazoa</taxon>
        <taxon>Ecdysozoa</taxon>
        <taxon>Arthropoda</taxon>
        <taxon>Chelicerata</taxon>
        <taxon>Arachnida</taxon>
        <taxon>Acari</taxon>
        <taxon>Parasitiformes</taxon>
        <taxon>Mesostigmata</taxon>
        <taxon>Gamasina</taxon>
        <taxon>Phytoseioidea</taxon>
        <taxon>Phytoseiidae</taxon>
        <taxon>Typhlodrominae</taxon>
        <taxon>Galendromus</taxon>
    </lineage>
</organism>
<keyword evidence="5 10" id="KW-0863">Zinc-finger</keyword>
<evidence type="ECO:0000256" key="3">
    <source>
        <dbReference type="ARBA" id="ARBA00022723"/>
    </source>
</evidence>
<dbReference type="AlphaFoldDB" id="A0AAJ7SEF1"/>
<keyword evidence="2" id="KW-0963">Cytoplasm</keyword>
<evidence type="ECO:0000259" key="15">
    <source>
        <dbReference type="PROSITE" id="PS50853"/>
    </source>
</evidence>
<keyword evidence="9" id="KW-0206">Cytoskeleton</keyword>
<dbReference type="KEGG" id="goe:100905577"/>
<dbReference type="SMART" id="SM00336">
    <property type="entry name" value="BBOX"/>
    <property type="match status" value="2"/>
</dbReference>
<dbReference type="PROSITE" id="PS50853">
    <property type="entry name" value="FN3"/>
    <property type="match status" value="1"/>
</dbReference>
<evidence type="ECO:0000313" key="17">
    <source>
        <dbReference type="Proteomes" id="UP000694867"/>
    </source>
</evidence>
<accession>A0AAJ7SEF1</accession>
<dbReference type="CDD" id="cd12889">
    <property type="entry name" value="SPRY_PRY_TRIM67_9"/>
    <property type="match status" value="1"/>
</dbReference>
<dbReference type="GO" id="GO:0007411">
    <property type="term" value="P:axon guidance"/>
    <property type="evidence" value="ECO:0007669"/>
    <property type="project" value="TreeGrafter"/>
</dbReference>
<dbReference type="InterPro" id="IPR013083">
    <property type="entry name" value="Znf_RING/FYVE/PHD"/>
</dbReference>
<proteinExistence type="predicted"/>
<dbReference type="InterPro" id="IPR017903">
    <property type="entry name" value="COS_domain"/>
</dbReference>
<dbReference type="Proteomes" id="UP000694867">
    <property type="component" value="Unplaced"/>
</dbReference>
<dbReference type="InterPro" id="IPR001841">
    <property type="entry name" value="Znf_RING"/>
</dbReference>
<dbReference type="FunFam" id="2.60.40.10:FF:000178">
    <property type="entry name" value="E3 ubiquitin-protein ligase TRIM9 isoform X1"/>
    <property type="match status" value="1"/>
</dbReference>
<dbReference type="GO" id="GO:0005856">
    <property type="term" value="C:cytoskeleton"/>
    <property type="evidence" value="ECO:0007669"/>
    <property type="project" value="UniProtKB-SubCell"/>
</dbReference>
<evidence type="ECO:0000256" key="1">
    <source>
        <dbReference type="ARBA" id="ARBA00004245"/>
    </source>
</evidence>
<dbReference type="Gene3D" id="3.30.160.60">
    <property type="entry name" value="Classic Zinc Finger"/>
    <property type="match status" value="1"/>
</dbReference>
<dbReference type="InterPro" id="IPR003649">
    <property type="entry name" value="Bbox_C"/>
</dbReference>
<feature type="domain" description="RING-type" evidence="12">
    <location>
        <begin position="7"/>
        <end position="77"/>
    </location>
</feature>
<dbReference type="Gene3D" id="2.60.120.920">
    <property type="match status" value="1"/>
</dbReference>
<dbReference type="PANTHER" id="PTHR24099">
    <property type="entry name" value="E3 UBIQUITIN-PROTEIN LIGASE TRIM36-RELATED"/>
    <property type="match status" value="1"/>
</dbReference>
<dbReference type="SUPFAM" id="SSF49899">
    <property type="entry name" value="Concanavalin A-like lectins/glucanases"/>
    <property type="match status" value="1"/>
</dbReference>
<dbReference type="RefSeq" id="XP_028967114.1">
    <property type="nucleotide sequence ID" value="XM_029111281.1"/>
</dbReference>
<evidence type="ECO:0000259" key="14">
    <source>
        <dbReference type="PROSITE" id="PS50188"/>
    </source>
</evidence>
<dbReference type="Gene3D" id="4.10.830.40">
    <property type="match status" value="1"/>
</dbReference>
<dbReference type="Gene3D" id="1.20.5.170">
    <property type="match status" value="1"/>
</dbReference>
<dbReference type="PROSITE" id="PS50119">
    <property type="entry name" value="ZF_BBOX"/>
    <property type="match status" value="2"/>
</dbReference>
<keyword evidence="3" id="KW-0479">Metal-binding</keyword>
<dbReference type="Pfam" id="PF00643">
    <property type="entry name" value="zf-B_box"/>
    <property type="match status" value="1"/>
</dbReference>
<dbReference type="InterPro" id="IPR013783">
    <property type="entry name" value="Ig-like_fold"/>
</dbReference>
<gene>
    <name evidence="18" type="primary">LOC100905577</name>
</gene>